<dbReference type="CDD" id="cd00865">
    <property type="entry name" value="PEBP_bact_arch"/>
    <property type="match status" value="1"/>
</dbReference>
<dbReference type="InterPro" id="IPR008914">
    <property type="entry name" value="PEBP"/>
</dbReference>
<dbReference type="Pfam" id="PF01161">
    <property type="entry name" value="PBP"/>
    <property type="match status" value="1"/>
</dbReference>
<dbReference type="NCBIfam" id="TIGR00481">
    <property type="entry name" value="YbhB/YbcL family Raf kinase inhibitor-like protein"/>
    <property type="match status" value="1"/>
</dbReference>
<organism evidence="2 3">
    <name type="scientific">Rivihabitans pingtungensis</name>
    <dbReference type="NCBI Taxonomy" id="1054498"/>
    <lineage>
        <taxon>Bacteria</taxon>
        <taxon>Pseudomonadati</taxon>
        <taxon>Pseudomonadota</taxon>
        <taxon>Betaproteobacteria</taxon>
        <taxon>Neisseriales</taxon>
        <taxon>Aquaspirillaceae</taxon>
        <taxon>Rivihabitans</taxon>
    </lineage>
</organism>
<evidence type="ECO:0000256" key="1">
    <source>
        <dbReference type="SAM" id="SignalP"/>
    </source>
</evidence>
<dbReference type="AlphaFoldDB" id="A0A318L0A9"/>
<dbReference type="RefSeq" id="WP_110389685.1">
    <property type="nucleotide sequence ID" value="NZ_QJKI01000002.1"/>
</dbReference>
<proteinExistence type="predicted"/>
<dbReference type="Proteomes" id="UP000247555">
    <property type="component" value="Unassembled WGS sequence"/>
</dbReference>
<keyword evidence="3" id="KW-1185">Reference proteome</keyword>
<sequence>MRATLLCPALVALCLSTPALADKFALSSPDLNAGQRMADTFVFKGFGCEGGNQSPALRWSAPPANTRSFAITVYDPDAPTGSGWWHWQVVNLPTSVRELPRNASADGLPAGAVQTRTDFGKPGYGGACPPPGHGKHRYQFTVWALDVASLPLDGEASGALTGYMLRQHALGQAKLTVHYSR</sequence>
<dbReference type="OrthoDB" id="9797506at2"/>
<feature type="chain" id="PRO_5016234185" evidence="1">
    <location>
        <begin position="22"/>
        <end position="181"/>
    </location>
</feature>
<protein>
    <submittedName>
        <fullName evidence="2">PBP family phospholipid-binding protein</fullName>
    </submittedName>
</protein>
<keyword evidence="1" id="KW-0732">Signal</keyword>
<dbReference type="InterPro" id="IPR005247">
    <property type="entry name" value="YbhB_YbcL/LppC-like"/>
</dbReference>
<dbReference type="PANTHER" id="PTHR30289:SF1">
    <property type="entry name" value="PEBP (PHOSPHATIDYLETHANOLAMINE-BINDING PROTEIN) FAMILY PROTEIN"/>
    <property type="match status" value="1"/>
</dbReference>
<dbReference type="EMBL" id="QJKI01000002">
    <property type="protein sequence ID" value="PXX81385.1"/>
    <property type="molecule type" value="Genomic_DNA"/>
</dbReference>
<name>A0A318L0A9_9NEIS</name>
<dbReference type="Gene3D" id="3.90.280.10">
    <property type="entry name" value="PEBP-like"/>
    <property type="match status" value="1"/>
</dbReference>
<reference evidence="2 3" key="1">
    <citation type="submission" date="2018-05" db="EMBL/GenBank/DDBJ databases">
        <title>Genomic Encyclopedia of Type Strains, Phase IV (KMG-IV): sequencing the most valuable type-strain genomes for metagenomic binning, comparative biology and taxonomic classification.</title>
        <authorList>
            <person name="Goeker M."/>
        </authorList>
    </citation>
    <scope>NUCLEOTIDE SEQUENCE [LARGE SCALE GENOMIC DNA]</scope>
    <source>
        <strain evidence="2 3">DSM 29661</strain>
    </source>
</reference>
<comment type="caution">
    <text evidence="2">The sequence shown here is derived from an EMBL/GenBank/DDBJ whole genome shotgun (WGS) entry which is preliminary data.</text>
</comment>
<gene>
    <name evidence="2" type="ORF">DFR34_102225</name>
</gene>
<dbReference type="SUPFAM" id="SSF49777">
    <property type="entry name" value="PEBP-like"/>
    <property type="match status" value="1"/>
</dbReference>
<dbReference type="PANTHER" id="PTHR30289">
    <property type="entry name" value="UNCHARACTERIZED PROTEIN YBCL-RELATED"/>
    <property type="match status" value="1"/>
</dbReference>
<evidence type="ECO:0000313" key="2">
    <source>
        <dbReference type="EMBL" id="PXX81385.1"/>
    </source>
</evidence>
<accession>A0A318L0A9</accession>
<dbReference type="InterPro" id="IPR036610">
    <property type="entry name" value="PEBP-like_sf"/>
</dbReference>
<evidence type="ECO:0000313" key="3">
    <source>
        <dbReference type="Proteomes" id="UP000247555"/>
    </source>
</evidence>
<feature type="signal peptide" evidence="1">
    <location>
        <begin position="1"/>
        <end position="21"/>
    </location>
</feature>